<gene>
    <name evidence="2" type="ORF">SAMEA1710456_01641</name>
</gene>
<keyword evidence="1" id="KW-1133">Transmembrane helix</keyword>
<evidence type="ECO:0000313" key="3">
    <source>
        <dbReference type="Proteomes" id="UP000346772"/>
    </source>
</evidence>
<protein>
    <recommendedName>
        <fullName evidence="4">DUF3953 domain-containing protein</fullName>
    </recommendedName>
</protein>
<dbReference type="EMBL" id="CAADAT010000008">
    <property type="protein sequence ID" value="VFD54158.1"/>
    <property type="molecule type" value="Genomic_DNA"/>
</dbReference>
<evidence type="ECO:0000256" key="1">
    <source>
        <dbReference type="SAM" id="Phobius"/>
    </source>
</evidence>
<dbReference type="PROSITE" id="PS51257">
    <property type="entry name" value="PROKAR_LIPOPROTEIN"/>
    <property type="match status" value="1"/>
</dbReference>
<proteinExistence type="predicted"/>
<accession>A0AAX3GZ99</accession>
<evidence type="ECO:0008006" key="4">
    <source>
        <dbReference type="Google" id="ProtNLM"/>
    </source>
</evidence>
<feature type="transmembrane region" description="Helical" evidence="1">
    <location>
        <begin position="64"/>
        <end position="81"/>
    </location>
</feature>
<evidence type="ECO:0000313" key="2">
    <source>
        <dbReference type="EMBL" id="VFD54158.1"/>
    </source>
</evidence>
<dbReference type="RefSeq" id="WP_003417494.1">
    <property type="nucleotide sequence ID" value="NZ_MPEZ01000052.1"/>
</dbReference>
<dbReference type="AlphaFoldDB" id="A0AAX3GZ99"/>
<dbReference type="Proteomes" id="UP000346772">
    <property type="component" value="Unassembled WGS sequence"/>
</dbReference>
<name>A0AAX3GZ99_CLODI</name>
<sequence length="82" mass="9305">MFYNKQIKILTLLISILIVLISALSCTNIIKNFNLLKFCLILFGVEQILLAYNSYKLNKNLMETLLLCIIGIILIGISIVIM</sequence>
<comment type="caution">
    <text evidence="2">The sequence shown here is derived from an EMBL/GenBank/DDBJ whole genome shotgun (WGS) entry which is preliminary data.</text>
</comment>
<keyword evidence="1" id="KW-0812">Transmembrane</keyword>
<keyword evidence="1" id="KW-0472">Membrane</keyword>
<reference evidence="2 3" key="1">
    <citation type="submission" date="2019-02" db="EMBL/GenBank/DDBJ databases">
        <authorList>
            <consortium name="Pathogen Informatics"/>
        </authorList>
    </citation>
    <scope>NUCLEOTIDE SEQUENCE [LARGE SCALE GENOMIC DNA]</scope>
    <source>
        <strain evidence="2 3">078GUE027</strain>
    </source>
</reference>
<organism evidence="2 3">
    <name type="scientific">Clostridioides difficile</name>
    <name type="common">Peptoclostridium difficile</name>
    <dbReference type="NCBI Taxonomy" id="1496"/>
    <lineage>
        <taxon>Bacteria</taxon>
        <taxon>Bacillati</taxon>
        <taxon>Bacillota</taxon>
        <taxon>Clostridia</taxon>
        <taxon>Peptostreptococcales</taxon>
        <taxon>Peptostreptococcaceae</taxon>
        <taxon>Clostridioides</taxon>
    </lineage>
</organism>